<name>A0A813G396_POLGL</name>
<comment type="caution">
    <text evidence="1">The sequence shown here is derived from an EMBL/GenBank/DDBJ whole genome shotgun (WGS) entry which is preliminary data.</text>
</comment>
<protein>
    <submittedName>
        <fullName evidence="1">Uncharacterized protein</fullName>
    </submittedName>
</protein>
<dbReference type="EMBL" id="CAJNNV010026841">
    <property type="protein sequence ID" value="CAE8619123.1"/>
    <property type="molecule type" value="Genomic_DNA"/>
</dbReference>
<accession>A0A813G396</accession>
<gene>
    <name evidence="1" type="ORF">PGLA1383_LOCUS36716</name>
</gene>
<proteinExistence type="predicted"/>
<reference evidence="1" key="1">
    <citation type="submission" date="2021-02" db="EMBL/GenBank/DDBJ databases">
        <authorList>
            <person name="Dougan E. K."/>
            <person name="Rhodes N."/>
            <person name="Thang M."/>
            <person name="Chan C."/>
        </authorList>
    </citation>
    <scope>NUCLEOTIDE SEQUENCE</scope>
</reference>
<organism evidence="1 2">
    <name type="scientific">Polarella glacialis</name>
    <name type="common">Dinoflagellate</name>
    <dbReference type="NCBI Taxonomy" id="89957"/>
    <lineage>
        <taxon>Eukaryota</taxon>
        <taxon>Sar</taxon>
        <taxon>Alveolata</taxon>
        <taxon>Dinophyceae</taxon>
        <taxon>Suessiales</taxon>
        <taxon>Suessiaceae</taxon>
        <taxon>Polarella</taxon>
    </lineage>
</organism>
<evidence type="ECO:0000313" key="1">
    <source>
        <dbReference type="EMBL" id="CAE8619123.1"/>
    </source>
</evidence>
<keyword evidence="2" id="KW-1185">Reference proteome</keyword>
<dbReference type="AlphaFoldDB" id="A0A813G396"/>
<dbReference type="OMA" id="GHFRICV"/>
<dbReference type="Proteomes" id="UP000654075">
    <property type="component" value="Unassembled WGS sequence"/>
</dbReference>
<sequence>MGDDRFRLLDSMGQWNETTAQLRMKVPKGEIIPAFTMLDLRIEESQGFILPAALNANDTSIKIMSVGVINDNIQFEPIKMSPMVGNGPFSGHMFCMYQYEVGVRTASPICPTAMDCDPPLTDPCSPSELNRCGCDARVDEIFPLQVQGFNLQKEDQISFITPDKLCSFASIGPFILSPFMSPSSQDRSEDGSRIIYNGISSIKTGIFRICVLHAGGVLYDVGTVTVRPSCRTPLVLVDGACVEHCPKTKIPIAGNCLRDEGALIADDTQALMIELRMTDPNTGGGPSVSELSSDNPEQRYFIYRYTYELAKLLNADPTRIKVASLNNGSVIVNTIFKPVGAWKDIKASSERSPFGLISLLRALQADTSSQLYQSSFFKFIDRYHMPT</sequence>
<dbReference type="OrthoDB" id="438653at2759"/>
<evidence type="ECO:0000313" key="2">
    <source>
        <dbReference type="Proteomes" id="UP000654075"/>
    </source>
</evidence>
<feature type="non-terminal residue" evidence="1">
    <location>
        <position position="1"/>
    </location>
</feature>